<dbReference type="GO" id="GO:0016787">
    <property type="term" value="F:hydrolase activity"/>
    <property type="evidence" value="ECO:0007669"/>
    <property type="project" value="UniProtKB-KW"/>
</dbReference>
<feature type="compositionally biased region" description="Low complexity" evidence="1">
    <location>
        <begin position="19"/>
        <end position="34"/>
    </location>
</feature>
<dbReference type="PANTHER" id="PTHR12521">
    <property type="entry name" value="PROTEIN C6ORF130"/>
    <property type="match status" value="1"/>
</dbReference>
<evidence type="ECO:0000313" key="2">
    <source>
        <dbReference type="EMBL" id="MDI1487679.1"/>
    </source>
</evidence>
<dbReference type="InterPro" id="IPR050892">
    <property type="entry name" value="ADP-ribose_metab_enzymes"/>
</dbReference>
<gene>
    <name evidence="2" type="primary">POA1</name>
    <name evidence="2" type="ORF">OHK93_006950</name>
</gene>
<dbReference type="InterPro" id="IPR043472">
    <property type="entry name" value="Macro_dom-like"/>
</dbReference>
<evidence type="ECO:0000256" key="1">
    <source>
        <dbReference type="SAM" id="MobiDB-lite"/>
    </source>
</evidence>
<evidence type="ECO:0000313" key="3">
    <source>
        <dbReference type="Proteomes" id="UP001161017"/>
    </source>
</evidence>
<feature type="region of interest" description="Disordered" evidence="1">
    <location>
        <begin position="1"/>
        <end position="55"/>
    </location>
</feature>
<proteinExistence type="predicted"/>
<comment type="caution">
    <text evidence="2">The sequence shown here is derived from an EMBL/GenBank/DDBJ whole genome shotgun (WGS) entry which is preliminary data.</text>
</comment>
<organism evidence="2 3">
    <name type="scientific">Ramalina farinacea</name>
    <dbReference type="NCBI Taxonomy" id="258253"/>
    <lineage>
        <taxon>Eukaryota</taxon>
        <taxon>Fungi</taxon>
        <taxon>Dikarya</taxon>
        <taxon>Ascomycota</taxon>
        <taxon>Pezizomycotina</taxon>
        <taxon>Lecanoromycetes</taxon>
        <taxon>OSLEUM clade</taxon>
        <taxon>Lecanoromycetidae</taxon>
        <taxon>Lecanorales</taxon>
        <taxon>Lecanorineae</taxon>
        <taxon>Ramalinaceae</taxon>
        <taxon>Ramalina</taxon>
    </lineage>
</organism>
<reference evidence="2" key="1">
    <citation type="journal article" date="2023" name="Genome Biol. Evol.">
        <title>First Whole Genome Sequence and Flow Cytometry Genome Size Data for the Lichen-Forming Fungus Ramalina farinacea (Ascomycota).</title>
        <authorList>
            <person name="Llewellyn T."/>
            <person name="Mian S."/>
            <person name="Hill R."/>
            <person name="Leitch I.J."/>
            <person name="Gaya E."/>
        </authorList>
    </citation>
    <scope>NUCLEOTIDE SEQUENCE</scope>
    <source>
        <strain evidence="2">LIQ254RAFAR</strain>
    </source>
</reference>
<dbReference type="Gene3D" id="3.40.220.10">
    <property type="entry name" value="Leucine Aminopeptidase, subunit E, domain 1"/>
    <property type="match status" value="1"/>
</dbReference>
<feature type="compositionally biased region" description="Gly residues" evidence="1">
    <location>
        <begin position="277"/>
        <end position="288"/>
    </location>
</feature>
<dbReference type="AlphaFoldDB" id="A0AA43TTZ0"/>
<keyword evidence="2" id="KW-0378">Hydrolase</keyword>
<dbReference type="PANTHER" id="PTHR12521:SF0">
    <property type="entry name" value="ADP-RIBOSE GLYCOHYDROLASE OARD1"/>
    <property type="match status" value="1"/>
</dbReference>
<sequence>MDLKSANSKPADPQHADPTTKTTSPANPTPSTTEPSDHPLTIPSPSPSPSKASASITHLPASSIFAAPPNTLLLHACNARGSWGAGVAALFKTHYPRAFAVYNAHCLHPPAPSKPGKEWQKALVGTCLLIPPQEDGEEGAKGHWVGCLFTSWGYGRQVDGVEEIVGSTRRAVGDLRRQLEGEGGEGVERVWSVRINSGMFGVEWERTEEVLREGGVDMVIVTPAEGEGTGKKRKGKGGERGEMKKVKKGKVAEDEGGTAENGEAAGKKESLRKNGGKRGQGGLDGWLK</sequence>
<dbReference type="EMBL" id="JAPUFD010000006">
    <property type="protein sequence ID" value="MDI1487679.1"/>
    <property type="molecule type" value="Genomic_DNA"/>
</dbReference>
<protein>
    <submittedName>
        <fullName evidence="2">ADP-ribose 1''-phosphate phosphatase</fullName>
        <ecNumber evidence="2">3.1.3.84</ecNumber>
    </submittedName>
</protein>
<dbReference type="SUPFAM" id="SSF52949">
    <property type="entry name" value="Macro domain-like"/>
    <property type="match status" value="1"/>
</dbReference>
<accession>A0AA43TTZ0</accession>
<dbReference type="EC" id="3.1.3.84" evidence="2"/>
<feature type="region of interest" description="Disordered" evidence="1">
    <location>
        <begin position="222"/>
        <end position="288"/>
    </location>
</feature>
<name>A0AA43TTZ0_9LECA</name>
<dbReference type="GO" id="GO:0140291">
    <property type="term" value="P:peptidyl-glutamate ADP-deribosylation"/>
    <property type="evidence" value="ECO:0007669"/>
    <property type="project" value="TreeGrafter"/>
</dbReference>
<dbReference type="Proteomes" id="UP001161017">
    <property type="component" value="Unassembled WGS sequence"/>
</dbReference>
<keyword evidence="3" id="KW-1185">Reference proteome</keyword>